<dbReference type="InterPro" id="IPR011047">
    <property type="entry name" value="Quinoprotein_ADH-like_sf"/>
</dbReference>
<name>A0ABW6K612_9BACI</name>
<reference evidence="1 2" key="1">
    <citation type="submission" date="2024-08" db="EMBL/GenBank/DDBJ databases">
        <title>Two novel Cytobacillus novel species.</title>
        <authorList>
            <person name="Liu G."/>
        </authorList>
    </citation>
    <scope>NUCLEOTIDE SEQUENCE [LARGE SCALE GENOMIC DNA]</scope>
    <source>
        <strain evidence="1 2">FJAT-53684</strain>
    </source>
</reference>
<evidence type="ECO:0000313" key="1">
    <source>
        <dbReference type="EMBL" id="MFE8698303.1"/>
    </source>
</evidence>
<evidence type="ECO:0000313" key="2">
    <source>
        <dbReference type="Proteomes" id="UP001601058"/>
    </source>
</evidence>
<sequence>MLKRNIKFPLIMKNGEQVRTLEELREHFDLENILEYYYNGKLKVWLEDRLYYSELEQLKVLSAIEESGVPRTICSIFDISFTVERNSLAERYMIRKNKIETIKLYTEEIGIIEDIDLVAISQAELEEVLKKDNATKKIYLLGEKFSINDSVGNVEYIGINQPKLKLVSNGKFEAKRHNITFKNLILTSDAVIKVNADKHLFNNNKIDNSIKLSGGFENLTNIIDLEQVNKELNYIGFNYSVKKVFALGNLIGLFADYNPVKVIFFEPDKGEIRKIVGSKESIPAICKDSSGDLYYYYHGQLGKDFSSLLKIDSTSFEEIEAIKNFYVKPNFYEPNILGAFEDTIYSYKYNSSTLFGRRSTWIEYKSYDLISGKEIGAGSVDLPGFYNTYVSGEFTVKQYFHRGYLYSYLPNEQLIYSYKENKQIKLEVDLGDYYLTSLGGNLNEFVICENKLFATTKRQDIFNRIPDGSLLIFDLNSGKEIKIIKAHNNKIESIKEFGDKVVTISADGILKMWNTFDLSLISTLKLEADDYQYIDTYDVDIEDERMIVLFKGKVYIYEL</sequence>
<proteinExistence type="predicted"/>
<keyword evidence="2" id="KW-1185">Reference proteome</keyword>
<comment type="caution">
    <text evidence="1">The sequence shown here is derived from an EMBL/GenBank/DDBJ whole genome shotgun (WGS) entry which is preliminary data.</text>
</comment>
<evidence type="ECO:0008006" key="3">
    <source>
        <dbReference type="Google" id="ProtNLM"/>
    </source>
</evidence>
<dbReference type="Proteomes" id="UP001601058">
    <property type="component" value="Unassembled WGS sequence"/>
</dbReference>
<dbReference type="InterPro" id="IPR015943">
    <property type="entry name" value="WD40/YVTN_repeat-like_dom_sf"/>
</dbReference>
<dbReference type="Gene3D" id="2.130.10.10">
    <property type="entry name" value="YVTN repeat-like/Quinoprotein amine dehydrogenase"/>
    <property type="match status" value="1"/>
</dbReference>
<dbReference type="SUPFAM" id="SSF50998">
    <property type="entry name" value="Quinoprotein alcohol dehydrogenase-like"/>
    <property type="match status" value="1"/>
</dbReference>
<accession>A0ABW6K612</accession>
<dbReference type="RefSeq" id="WP_389222563.1">
    <property type="nucleotide sequence ID" value="NZ_JBIACJ010000012.1"/>
</dbReference>
<gene>
    <name evidence="1" type="ORF">ACFYKT_18425</name>
</gene>
<organism evidence="1 2">
    <name type="scientific">Cytobacillus mangrovibacter</name>
    <dbReference type="NCBI Taxonomy" id="3299024"/>
    <lineage>
        <taxon>Bacteria</taxon>
        <taxon>Bacillati</taxon>
        <taxon>Bacillota</taxon>
        <taxon>Bacilli</taxon>
        <taxon>Bacillales</taxon>
        <taxon>Bacillaceae</taxon>
        <taxon>Cytobacillus</taxon>
    </lineage>
</organism>
<protein>
    <recommendedName>
        <fullName evidence="3">WD40 repeat domain-containing protein</fullName>
    </recommendedName>
</protein>
<dbReference type="EMBL" id="JBIACJ010000012">
    <property type="protein sequence ID" value="MFE8698303.1"/>
    <property type="molecule type" value="Genomic_DNA"/>
</dbReference>